<name>A0A1W6ZIN2_9BORD</name>
<dbReference type="PANTHER" id="PTHR35564:SF4">
    <property type="entry name" value="CYTOPLASMIC PROTEIN"/>
    <property type="match status" value="1"/>
</dbReference>
<feature type="region of interest" description="Disordered" evidence="1">
    <location>
        <begin position="1"/>
        <end position="28"/>
    </location>
</feature>
<dbReference type="OrthoDB" id="1523296at2"/>
<protein>
    <recommendedName>
        <fullName evidence="4">Type VI secretion protein</fullName>
    </recommendedName>
</protein>
<evidence type="ECO:0000313" key="3">
    <source>
        <dbReference type="Proteomes" id="UP000194161"/>
    </source>
</evidence>
<sequence>MPQAVPQPDESAPPEATPGAGVRGSGLPDGFWQELERAPYAHDLFHVLRWIDARAGARAPLGRDASPRNEPVRLRQEPSLAFAPATLASARLATDGGPPELSIYSFGLFGPNGPLPLHLTEHARERIYHHGDRTLNAFADLFHHRLILLFYRAWADAQSTVSLDRGEERFTRYVASLMHMGVPSLARRDSVMDHAKYYMAGHLLRQTRNPEGLRHILETFFGLPVRVCEFVPQWIRLEPKQRLSLGGQAGLGRDTVLGVAVRDAQHKFRLEIGPLDRDDYASFLPGGRRASQVMHWVRDYIGVEFAWDVRPVLRRSEVRGVRLGEAAPLGLASWLGQRQEAQGDAGELLLDYESRERLARANAVQPEVEEQAA</sequence>
<dbReference type="NCBIfam" id="TIGR03347">
    <property type="entry name" value="VI_chp_1"/>
    <property type="match status" value="1"/>
</dbReference>
<dbReference type="AlphaFoldDB" id="A0A1W6ZIN2"/>
<organism evidence="2 3">
    <name type="scientific">Bordetella genomosp. 13</name>
    <dbReference type="NCBI Taxonomy" id="463040"/>
    <lineage>
        <taxon>Bacteria</taxon>
        <taxon>Pseudomonadati</taxon>
        <taxon>Pseudomonadota</taxon>
        <taxon>Betaproteobacteria</taxon>
        <taxon>Burkholderiales</taxon>
        <taxon>Alcaligenaceae</taxon>
        <taxon>Bordetella</taxon>
    </lineage>
</organism>
<keyword evidence="3" id="KW-1185">Reference proteome</keyword>
<dbReference type="STRING" id="463040.CAL15_03960"/>
<evidence type="ECO:0000313" key="2">
    <source>
        <dbReference type="EMBL" id="ARP97273.1"/>
    </source>
</evidence>
<evidence type="ECO:0008006" key="4">
    <source>
        <dbReference type="Google" id="ProtNLM"/>
    </source>
</evidence>
<dbReference type="PANTHER" id="PTHR35564">
    <property type="match status" value="1"/>
</dbReference>
<dbReference type="Proteomes" id="UP000194161">
    <property type="component" value="Chromosome"/>
</dbReference>
<gene>
    <name evidence="2" type="ORF">CAL15_03960</name>
</gene>
<accession>A0A1W6ZIN2</accession>
<proteinExistence type="predicted"/>
<dbReference type="KEGG" id="bgm:CAL15_03960"/>
<dbReference type="Pfam" id="PF06996">
    <property type="entry name" value="T6SS_TssG"/>
    <property type="match status" value="1"/>
</dbReference>
<reference evidence="2 3" key="1">
    <citation type="submission" date="2017-05" db="EMBL/GenBank/DDBJ databases">
        <title>Complete and WGS of Bordetella genogroups.</title>
        <authorList>
            <person name="Spilker T."/>
            <person name="LiPuma J."/>
        </authorList>
    </citation>
    <scope>NUCLEOTIDE SEQUENCE [LARGE SCALE GENOMIC DNA]</scope>
    <source>
        <strain evidence="2 3">AU7206</strain>
    </source>
</reference>
<dbReference type="InterPro" id="IPR010732">
    <property type="entry name" value="T6SS_TssG-like"/>
</dbReference>
<dbReference type="EMBL" id="CP021111">
    <property type="protein sequence ID" value="ARP97273.1"/>
    <property type="molecule type" value="Genomic_DNA"/>
</dbReference>
<evidence type="ECO:0000256" key="1">
    <source>
        <dbReference type="SAM" id="MobiDB-lite"/>
    </source>
</evidence>